<proteinExistence type="inferred from homology"/>
<name>A0A2N5WYM5_9GAMM</name>
<dbReference type="NCBIfam" id="TIGR02970">
    <property type="entry name" value="succ_dehyd_cytB"/>
    <property type="match status" value="1"/>
</dbReference>
<comment type="similarity">
    <text evidence="3">Belongs to the cytochrome b560 family.</text>
</comment>
<evidence type="ECO:0000256" key="3">
    <source>
        <dbReference type="ARBA" id="ARBA00007244"/>
    </source>
</evidence>
<dbReference type="InterPro" id="IPR014314">
    <property type="entry name" value="Succ_DH_cytb556"/>
</dbReference>
<sequence>MVSNVKDNRPVNLDIGTMRLPITAWASITHRATGVALFVGMAVLLWLLDGSLSGPEGFAAVQECLDSVLAKLIIWGVVSALIYHALAGVKHLIMDFGIGETMEGGVLGARIVIALSVVLILIAGIWIW</sequence>
<dbReference type="EMBL" id="PKUS01000030">
    <property type="protein sequence ID" value="PLW67344.1"/>
    <property type="molecule type" value="Genomic_DNA"/>
</dbReference>
<dbReference type="PIRSF" id="PIRSF000178">
    <property type="entry name" value="SDH_cyt_b560"/>
    <property type="match status" value="1"/>
</dbReference>
<evidence type="ECO:0000256" key="5">
    <source>
        <dbReference type="ARBA" id="ARBA00022617"/>
    </source>
</evidence>
<evidence type="ECO:0000256" key="2">
    <source>
        <dbReference type="ARBA" id="ARBA00004141"/>
    </source>
</evidence>
<keyword evidence="7 12" id="KW-0479">Metal-binding</keyword>
<evidence type="ECO:0000256" key="1">
    <source>
        <dbReference type="ARBA" id="ARBA00004050"/>
    </source>
</evidence>
<evidence type="ECO:0000256" key="13">
    <source>
        <dbReference type="SAM" id="Phobius"/>
    </source>
</evidence>
<dbReference type="GO" id="GO:0006099">
    <property type="term" value="P:tricarboxylic acid cycle"/>
    <property type="evidence" value="ECO:0007669"/>
    <property type="project" value="InterPro"/>
</dbReference>
<comment type="cofactor">
    <cofactor evidence="12">
        <name>heme</name>
        <dbReference type="ChEBI" id="CHEBI:30413"/>
    </cofactor>
    <text evidence="12">The heme is bound between the two transmembrane subunits.</text>
</comment>
<evidence type="ECO:0000256" key="9">
    <source>
        <dbReference type="ARBA" id="ARBA00023004"/>
    </source>
</evidence>
<comment type="subcellular location">
    <subcellularLocation>
        <location evidence="2">Membrane</location>
        <topology evidence="2">Multi-pass membrane protein</topology>
    </subcellularLocation>
</comment>
<evidence type="ECO:0000313" key="14">
    <source>
        <dbReference type="EMBL" id="PLW67344.1"/>
    </source>
</evidence>
<dbReference type="Gene3D" id="1.20.1300.10">
    <property type="entry name" value="Fumarate reductase/succinate dehydrogenase, transmembrane subunit"/>
    <property type="match status" value="1"/>
</dbReference>
<keyword evidence="9 12" id="KW-0408">Iron</keyword>
<feature type="transmembrane region" description="Helical" evidence="13">
    <location>
        <begin position="68"/>
        <end position="86"/>
    </location>
</feature>
<protein>
    <recommendedName>
        <fullName evidence="4">Succinate dehydrogenase cytochrome b556 subunit</fullName>
    </recommendedName>
</protein>
<comment type="caution">
    <text evidence="14">The sequence shown here is derived from an EMBL/GenBank/DDBJ whole genome shotgun (WGS) entry which is preliminary data.</text>
</comment>
<reference evidence="14 15" key="1">
    <citation type="submission" date="2018-01" db="EMBL/GenBank/DDBJ databases">
        <title>The draft genome sequence of Halioglobus lutimaris HF004.</title>
        <authorList>
            <person name="Du Z.-J."/>
            <person name="Shi M.-J."/>
        </authorList>
    </citation>
    <scope>NUCLEOTIDE SEQUENCE [LARGE SCALE GENOMIC DNA]</scope>
    <source>
        <strain evidence="14 15">HF004</strain>
    </source>
</reference>
<keyword evidence="6 13" id="KW-0812">Transmembrane</keyword>
<dbReference type="InterPro" id="IPR000701">
    <property type="entry name" value="SuccDH_FuR_B_TM-su"/>
</dbReference>
<feature type="transmembrane region" description="Helical" evidence="13">
    <location>
        <begin position="107"/>
        <end position="127"/>
    </location>
</feature>
<dbReference type="GO" id="GO:0046872">
    <property type="term" value="F:metal ion binding"/>
    <property type="evidence" value="ECO:0007669"/>
    <property type="project" value="UniProtKB-KW"/>
</dbReference>
<evidence type="ECO:0000313" key="15">
    <source>
        <dbReference type="Proteomes" id="UP000235005"/>
    </source>
</evidence>
<evidence type="ECO:0000256" key="12">
    <source>
        <dbReference type="PIRSR" id="PIRSR000178-1"/>
    </source>
</evidence>
<dbReference type="SUPFAM" id="SSF81343">
    <property type="entry name" value="Fumarate reductase respiratory complex transmembrane subunits"/>
    <property type="match status" value="1"/>
</dbReference>
<gene>
    <name evidence="14" type="primary">sdhC</name>
    <name evidence="14" type="ORF">C0039_17300</name>
</gene>
<dbReference type="PANTHER" id="PTHR10978">
    <property type="entry name" value="SUCCINATE DEHYDROGENASE CYTOCHROME B560 SUBUNIT"/>
    <property type="match status" value="1"/>
</dbReference>
<dbReference type="Pfam" id="PF01127">
    <property type="entry name" value="Sdh_cyt"/>
    <property type="match status" value="1"/>
</dbReference>
<keyword evidence="15" id="KW-1185">Reference proteome</keyword>
<dbReference type="InterPro" id="IPR018495">
    <property type="entry name" value="Succ_DH_cyt_bsu_CS"/>
</dbReference>
<dbReference type="GO" id="GO:0005886">
    <property type="term" value="C:plasma membrane"/>
    <property type="evidence" value="ECO:0007669"/>
    <property type="project" value="TreeGrafter"/>
</dbReference>
<dbReference type="PROSITE" id="PS01000">
    <property type="entry name" value="SDH_CYT_1"/>
    <property type="match status" value="1"/>
</dbReference>
<evidence type="ECO:0000256" key="10">
    <source>
        <dbReference type="ARBA" id="ARBA00023136"/>
    </source>
</evidence>
<dbReference type="AlphaFoldDB" id="A0A2N5WYM5"/>
<dbReference type="InterPro" id="IPR034804">
    <property type="entry name" value="SQR/QFR_C/D"/>
</dbReference>
<dbReference type="CDD" id="cd03499">
    <property type="entry name" value="SQR_TypeC_SdhC"/>
    <property type="match status" value="1"/>
</dbReference>
<organism evidence="14 15">
    <name type="scientific">Pseudohalioglobus lutimaris</name>
    <dbReference type="NCBI Taxonomy" id="1737061"/>
    <lineage>
        <taxon>Bacteria</taxon>
        <taxon>Pseudomonadati</taxon>
        <taxon>Pseudomonadota</taxon>
        <taxon>Gammaproteobacteria</taxon>
        <taxon>Cellvibrionales</taxon>
        <taxon>Halieaceae</taxon>
        <taxon>Pseudohalioglobus</taxon>
    </lineage>
</organism>
<evidence type="ECO:0000256" key="8">
    <source>
        <dbReference type="ARBA" id="ARBA00022989"/>
    </source>
</evidence>
<evidence type="ECO:0000256" key="11">
    <source>
        <dbReference type="ARBA" id="ARBA00025912"/>
    </source>
</evidence>
<keyword evidence="5 12" id="KW-0349">Heme</keyword>
<evidence type="ECO:0000256" key="4">
    <source>
        <dbReference type="ARBA" id="ARBA00020076"/>
    </source>
</evidence>
<keyword evidence="10 13" id="KW-0472">Membrane</keyword>
<comment type="subunit">
    <text evidence="11">Part of an enzyme complex containing four subunits: a flavoprotein, an iron-sulfur protein, plus two membrane-anchoring proteins, SdhC and SdhD. The complex can form homotrimers.</text>
</comment>
<dbReference type="PANTHER" id="PTHR10978:SF5">
    <property type="entry name" value="SUCCINATE DEHYDROGENASE CYTOCHROME B560 SUBUNIT, MITOCHONDRIAL"/>
    <property type="match status" value="1"/>
</dbReference>
<feature type="binding site" description="axial binding residue" evidence="12">
    <location>
        <position position="84"/>
    </location>
    <ligand>
        <name>heme</name>
        <dbReference type="ChEBI" id="CHEBI:30413"/>
        <note>ligand shared with second transmembrane subunit</note>
    </ligand>
    <ligandPart>
        <name>Fe</name>
        <dbReference type="ChEBI" id="CHEBI:18248"/>
    </ligandPart>
</feature>
<keyword evidence="8 13" id="KW-1133">Transmembrane helix</keyword>
<dbReference type="GO" id="GO:0009055">
    <property type="term" value="F:electron transfer activity"/>
    <property type="evidence" value="ECO:0007669"/>
    <property type="project" value="InterPro"/>
</dbReference>
<feature type="transmembrane region" description="Helical" evidence="13">
    <location>
        <begin position="28"/>
        <end position="48"/>
    </location>
</feature>
<comment type="function">
    <text evidence="1">Membrane-anchoring subunit of succinate dehydrogenase (SDH).</text>
</comment>
<evidence type="ECO:0000256" key="6">
    <source>
        <dbReference type="ARBA" id="ARBA00022692"/>
    </source>
</evidence>
<accession>A0A2N5WYM5</accession>
<dbReference type="Proteomes" id="UP000235005">
    <property type="component" value="Unassembled WGS sequence"/>
</dbReference>
<evidence type="ECO:0000256" key="7">
    <source>
        <dbReference type="ARBA" id="ARBA00022723"/>
    </source>
</evidence>